<keyword evidence="2" id="KW-0378">Hydrolase</keyword>
<organism evidence="6 7">
    <name type="scientific">Molorchus minor</name>
    <dbReference type="NCBI Taxonomy" id="1323400"/>
    <lineage>
        <taxon>Eukaryota</taxon>
        <taxon>Metazoa</taxon>
        <taxon>Ecdysozoa</taxon>
        <taxon>Arthropoda</taxon>
        <taxon>Hexapoda</taxon>
        <taxon>Insecta</taxon>
        <taxon>Pterygota</taxon>
        <taxon>Neoptera</taxon>
        <taxon>Endopterygota</taxon>
        <taxon>Coleoptera</taxon>
        <taxon>Polyphaga</taxon>
        <taxon>Cucujiformia</taxon>
        <taxon>Chrysomeloidea</taxon>
        <taxon>Cerambycidae</taxon>
        <taxon>Lamiinae</taxon>
        <taxon>Monochamini</taxon>
        <taxon>Molorchus</taxon>
    </lineage>
</organism>
<sequence length="287" mass="32438">MFDFFNTKFILLLLITGYALAANRSFSPGFLVWGIFCSLPSRGWLECRWWVKLCNKGISIWDKLLHDDPSFSYQNANGDVAADTYTHGPADVVYFQAMGLTHYRFSIAWTRILPTGKADYISEAGVAYYNRLIDALVAANIKPLVTLYHWDLPNDLQDLGGFLNAEIQEWFADYARVCFEKFGDRVKHWLTFNEPISTCVGGYEDGSRAPVIKNKGTGGYECAHNVLLAHGKAFRLYESEFKSSQNGNKIACQQRGTCILVTSRAERQYYASQGHASYRIRLSLSVA</sequence>
<gene>
    <name evidence="6" type="ORF">NQ317_001161</name>
</gene>
<dbReference type="InterPro" id="IPR001360">
    <property type="entry name" value="Glyco_hydro_1"/>
</dbReference>
<feature type="signal peptide" evidence="5">
    <location>
        <begin position="1"/>
        <end position="21"/>
    </location>
</feature>
<dbReference type="PANTHER" id="PTHR10353:SF36">
    <property type="entry name" value="LP05116P"/>
    <property type="match status" value="1"/>
</dbReference>
<comment type="caution">
    <text evidence="6">The sequence shown here is derived from an EMBL/GenBank/DDBJ whole genome shotgun (WGS) entry which is preliminary data.</text>
</comment>
<dbReference type="EMBL" id="JAPWTJ010000134">
    <property type="protein sequence ID" value="KAJ8982301.1"/>
    <property type="molecule type" value="Genomic_DNA"/>
</dbReference>
<dbReference type="InterPro" id="IPR017853">
    <property type="entry name" value="GH"/>
</dbReference>
<evidence type="ECO:0000256" key="1">
    <source>
        <dbReference type="ARBA" id="ARBA00010838"/>
    </source>
</evidence>
<dbReference type="Proteomes" id="UP001162164">
    <property type="component" value="Unassembled WGS sequence"/>
</dbReference>
<protein>
    <submittedName>
        <fullName evidence="6">Uncharacterized protein</fullName>
    </submittedName>
</protein>
<dbReference type="SUPFAM" id="SSF51445">
    <property type="entry name" value="(Trans)glycosidases"/>
    <property type="match status" value="1"/>
</dbReference>
<feature type="chain" id="PRO_5045482199" evidence="5">
    <location>
        <begin position="22"/>
        <end position="287"/>
    </location>
</feature>
<evidence type="ECO:0000313" key="6">
    <source>
        <dbReference type="EMBL" id="KAJ8982301.1"/>
    </source>
</evidence>
<reference evidence="6" key="1">
    <citation type="journal article" date="2023" name="Insect Mol. Biol.">
        <title>Genome sequencing provides insights into the evolution of gene families encoding plant cell wall-degrading enzymes in longhorned beetles.</title>
        <authorList>
            <person name="Shin N.R."/>
            <person name="Okamura Y."/>
            <person name="Kirsch R."/>
            <person name="Pauchet Y."/>
        </authorList>
    </citation>
    <scope>NUCLEOTIDE SEQUENCE</scope>
    <source>
        <strain evidence="6">MMC_N1</strain>
    </source>
</reference>
<keyword evidence="5" id="KW-0732">Signal</keyword>
<comment type="similarity">
    <text evidence="1 4">Belongs to the glycosyl hydrolase 1 family.</text>
</comment>
<dbReference type="Pfam" id="PF00232">
    <property type="entry name" value="Glyco_hydro_1"/>
    <property type="match status" value="1"/>
</dbReference>
<dbReference type="PANTHER" id="PTHR10353">
    <property type="entry name" value="GLYCOSYL HYDROLASE"/>
    <property type="match status" value="1"/>
</dbReference>
<proteinExistence type="inferred from homology"/>
<dbReference type="Gene3D" id="3.20.20.80">
    <property type="entry name" value="Glycosidases"/>
    <property type="match status" value="1"/>
</dbReference>
<keyword evidence="3" id="KW-0326">Glycosidase</keyword>
<keyword evidence="7" id="KW-1185">Reference proteome</keyword>
<evidence type="ECO:0000256" key="3">
    <source>
        <dbReference type="ARBA" id="ARBA00023295"/>
    </source>
</evidence>
<evidence type="ECO:0000256" key="4">
    <source>
        <dbReference type="RuleBase" id="RU003690"/>
    </source>
</evidence>
<evidence type="ECO:0000256" key="2">
    <source>
        <dbReference type="ARBA" id="ARBA00022801"/>
    </source>
</evidence>
<evidence type="ECO:0000256" key="5">
    <source>
        <dbReference type="SAM" id="SignalP"/>
    </source>
</evidence>
<name>A0ABQ9JWU7_9CUCU</name>
<evidence type="ECO:0000313" key="7">
    <source>
        <dbReference type="Proteomes" id="UP001162164"/>
    </source>
</evidence>
<accession>A0ABQ9JWU7</accession>